<evidence type="ECO:0000256" key="1">
    <source>
        <dbReference type="ARBA" id="ARBA00005234"/>
    </source>
</evidence>
<evidence type="ECO:0000313" key="7">
    <source>
        <dbReference type="EMBL" id="GJU08200.1"/>
    </source>
</evidence>
<keyword evidence="2" id="KW-0645">Protease</keyword>
<feature type="domain" description="Ubiquitin-like protease family profile" evidence="6">
    <location>
        <begin position="195"/>
        <end position="290"/>
    </location>
</feature>
<name>A0ABQ5J861_9ASTR</name>
<proteinExistence type="inferred from homology"/>
<dbReference type="PANTHER" id="PTHR46915:SF2">
    <property type="entry name" value="UBIQUITIN-LIKE PROTEASE 4"/>
    <property type="match status" value="1"/>
</dbReference>
<dbReference type="Pfam" id="PF02902">
    <property type="entry name" value="Peptidase_C48"/>
    <property type="match status" value="1"/>
</dbReference>
<keyword evidence="3" id="KW-0378">Hydrolase</keyword>
<evidence type="ECO:0000256" key="3">
    <source>
        <dbReference type="ARBA" id="ARBA00022801"/>
    </source>
</evidence>
<dbReference type="EMBL" id="BQNB010021609">
    <property type="protein sequence ID" value="GJU08200.1"/>
    <property type="molecule type" value="Genomic_DNA"/>
</dbReference>
<dbReference type="SUPFAM" id="SSF54001">
    <property type="entry name" value="Cysteine proteinases"/>
    <property type="match status" value="1"/>
</dbReference>
<gene>
    <name evidence="7" type="ORF">Tco_1124630</name>
</gene>
<accession>A0ABQ5J861</accession>
<evidence type="ECO:0000256" key="5">
    <source>
        <dbReference type="SAM" id="MobiDB-lite"/>
    </source>
</evidence>
<comment type="caution">
    <text evidence="7">The sequence shown here is derived from an EMBL/GenBank/DDBJ whole genome shotgun (WGS) entry which is preliminary data.</text>
</comment>
<evidence type="ECO:0000313" key="8">
    <source>
        <dbReference type="Proteomes" id="UP001151760"/>
    </source>
</evidence>
<dbReference type="InterPro" id="IPR038765">
    <property type="entry name" value="Papain-like_cys_pep_sf"/>
</dbReference>
<dbReference type="PANTHER" id="PTHR46915">
    <property type="entry name" value="UBIQUITIN-LIKE PROTEASE 4-RELATED"/>
    <property type="match status" value="1"/>
</dbReference>
<dbReference type="PROSITE" id="PS50600">
    <property type="entry name" value="ULP_PROTEASE"/>
    <property type="match status" value="1"/>
</dbReference>
<evidence type="ECO:0000256" key="4">
    <source>
        <dbReference type="ARBA" id="ARBA00022807"/>
    </source>
</evidence>
<keyword evidence="4" id="KW-0788">Thiol protease</keyword>
<feature type="region of interest" description="Disordered" evidence="5">
    <location>
        <begin position="96"/>
        <end position="168"/>
    </location>
</feature>
<reference evidence="7" key="2">
    <citation type="submission" date="2022-01" db="EMBL/GenBank/DDBJ databases">
        <authorList>
            <person name="Yamashiro T."/>
            <person name="Shiraishi A."/>
            <person name="Satake H."/>
            <person name="Nakayama K."/>
        </authorList>
    </citation>
    <scope>NUCLEOTIDE SEQUENCE</scope>
</reference>
<evidence type="ECO:0000256" key="2">
    <source>
        <dbReference type="ARBA" id="ARBA00022670"/>
    </source>
</evidence>
<reference evidence="7" key="1">
    <citation type="journal article" date="2022" name="Int. J. Mol. Sci.">
        <title>Draft Genome of Tanacetum Coccineum: Genomic Comparison of Closely Related Tanacetum-Family Plants.</title>
        <authorList>
            <person name="Yamashiro T."/>
            <person name="Shiraishi A."/>
            <person name="Nakayama K."/>
            <person name="Satake H."/>
        </authorList>
    </citation>
    <scope>NUCLEOTIDE SEQUENCE</scope>
</reference>
<dbReference type="InterPro" id="IPR003653">
    <property type="entry name" value="Peptidase_C48_C"/>
</dbReference>
<dbReference type="Gene3D" id="3.40.395.10">
    <property type="entry name" value="Adenoviral Proteinase, Chain A"/>
    <property type="match status" value="1"/>
</dbReference>
<keyword evidence="8" id="KW-1185">Reference proteome</keyword>
<dbReference type="Proteomes" id="UP001151760">
    <property type="component" value="Unassembled WGS sequence"/>
</dbReference>
<sequence>MEFESKTDEEIRDTCAKLRETLQRREAEIDKRKGGTKGEENLVFVDLTDGGESCRGGNKYPSLIGGGLYGREIDKDEYGRRLKEFYEPCMLKSKRKKIKKSDQVSGKGQSKPMVYSKPKPSGSQTTPKFDNRKNIISNGDREVKSRDSFSRRRAHTPPQQPLTKSMPKLVDEDDDQEKEPLVWKPCAQKLSDCMLDVNYKDVACLEPDKWLSSGIMNFYIRYLQLTSSSENMIQNSHFFTTFFYIKLQHKYKGDAFLKLRKWWKNVNLFEKAYIFVPINERTLCDLIIQR</sequence>
<protein>
    <submittedName>
        <fullName evidence="7">Peptidase C48, SUMO/sentrin/Ubl1</fullName>
    </submittedName>
</protein>
<evidence type="ECO:0000259" key="6">
    <source>
        <dbReference type="PROSITE" id="PS50600"/>
    </source>
</evidence>
<feature type="compositionally biased region" description="Basic and acidic residues" evidence="5">
    <location>
        <begin position="129"/>
        <end position="150"/>
    </location>
</feature>
<organism evidence="7 8">
    <name type="scientific">Tanacetum coccineum</name>
    <dbReference type="NCBI Taxonomy" id="301880"/>
    <lineage>
        <taxon>Eukaryota</taxon>
        <taxon>Viridiplantae</taxon>
        <taxon>Streptophyta</taxon>
        <taxon>Embryophyta</taxon>
        <taxon>Tracheophyta</taxon>
        <taxon>Spermatophyta</taxon>
        <taxon>Magnoliopsida</taxon>
        <taxon>eudicotyledons</taxon>
        <taxon>Gunneridae</taxon>
        <taxon>Pentapetalae</taxon>
        <taxon>asterids</taxon>
        <taxon>campanulids</taxon>
        <taxon>Asterales</taxon>
        <taxon>Asteraceae</taxon>
        <taxon>Asteroideae</taxon>
        <taxon>Anthemideae</taxon>
        <taxon>Anthemidinae</taxon>
        <taxon>Tanacetum</taxon>
    </lineage>
</organism>
<comment type="similarity">
    <text evidence="1">Belongs to the peptidase C48 family.</text>
</comment>